<dbReference type="OrthoDB" id="6194834at2"/>
<dbReference type="STRING" id="1385513.N780_00020"/>
<protein>
    <submittedName>
        <fullName evidence="1">Uncharacterized protein</fullName>
    </submittedName>
</protein>
<evidence type="ECO:0000313" key="2">
    <source>
        <dbReference type="Proteomes" id="UP000030153"/>
    </source>
</evidence>
<sequence length="124" mass="14193">MRNLLRWFSITFLALFIIVGSIGFAFKDTLFQEGNPIPVISGIVQLKLGDKPYVQIDTESETYITPHTPVEGDYYYIVKTFMGEKGFAFLEQKGTDLIFSKGEDKTTVETRMYTSDYYIFSIGQ</sequence>
<organism evidence="1 2">
    <name type="scientific">Pontibacillus chungwhensis BH030062</name>
    <dbReference type="NCBI Taxonomy" id="1385513"/>
    <lineage>
        <taxon>Bacteria</taxon>
        <taxon>Bacillati</taxon>
        <taxon>Bacillota</taxon>
        <taxon>Bacilli</taxon>
        <taxon>Bacillales</taxon>
        <taxon>Bacillaceae</taxon>
        <taxon>Pontibacillus</taxon>
    </lineage>
</organism>
<name>A0A0A2UVR0_9BACI</name>
<dbReference type="EMBL" id="AVBG01000003">
    <property type="protein sequence ID" value="KGP92024.1"/>
    <property type="molecule type" value="Genomic_DNA"/>
</dbReference>
<accession>A0A0A2UVR0</accession>
<dbReference type="Proteomes" id="UP000030153">
    <property type="component" value="Unassembled WGS sequence"/>
</dbReference>
<dbReference type="AlphaFoldDB" id="A0A0A2UVR0"/>
<dbReference type="RefSeq" id="WP_036780828.1">
    <property type="nucleotide sequence ID" value="NZ_AVBG01000003.1"/>
</dbReference>
<gene>
    <name evidence="1" type="ORF">N780_00020</name>
</gene>
<evidence type="ECO:0000313" key="1">
    <source>
        <dbReference type="EMBL" id="KGP92024.1"/>
    </source>
</evidence>
<keyword evidence="2" id="KW-1185">Reference proteome</keyword>
<proteinExistence type="predicted"/>
<comment type="caution">
    <text evidence="1">The sequence shown here is derived from an EMBL/GenBank/DDBJ whole genome shotgun (WGS) entry which is preliminary data.</text>
</comment>
<dbReference type="eggNOG" id="ENOG5033ENN">
    <property type="taxonomic scope" value="Bacteria"/>
</dbReference>
<reference evidence="1 2" key="1">
    <citation type="submission" date="2013-08" db="EMBL/GenBank/DDBJ databases">
        <title>Genome of Pontibacillus chungwhensis.</title>
        <authorList>
            <person name="Wang Q."/>
            <person name="Wang G."/>
        </authorList>
    </citation>
    <scope>NUCLEOTIDE SEQUENCE [LARGE SCALE GENOMIC DNA]</scope>
    <source>
        <strain evidence="1 2">BH030062</strain>
    </source>
</reference>